<dbReference type="AlphaFoldDB" id="A7I953"/>
<gene>
    <name evidence="2" type="ordered locus">Mboo_1747</name>
</gene>
<accession>A7I953</accession>
<dbReference type="GO" id="GO:0016758">
    <property type="term" value="F:hexosyltransferase activity"/>
    <property type="evidence" value="ECO:0007669"/>
    <property type="project" value="UniProtKB-ARBA"/>
</dbReference>
<dbReference type="PANTHER" id="PTHR22916">
    <property type="entry name" value="GLYCOSYLTRANSFERASE"/>
    <property type="match status" value="1"/>
</dbReference>
<dbReference type="KEGG" id="mbn:Mboo_1747"/>
<evidence type="ECO:0000259" key="1">
    <source>
        <dbReference type="Pfam" id="PF00535"/>
    </source>
</evidence>
<dbReference type="Pfam" id="PF00535">
    <property type="entry name" value="Glycos_transf_2"/>
    <property type="match status" value="1"/>
</dbReference>
<dbReference type="eggNOG" id="arCOG01381">
    <property type="taxonomic scope" value="Archaea"/>
</dbReference>
<protein>
    <submittedName>
        <fullName evidence="2">Glycosyl transferase, family 2</fullName>
    </submittedName>
</protein>
<dbReference type="OrthoDB" id="46222at2157"/>
<dbReference type="GeneID" id="25393941"/>
<evidence type="ECO:0000313" key="3">
    <source>
        <dbReference type="Proteomes" id="UP000002408"/>
    </source>
</evidence>
<dbReference type="EMBL" id="CP000780">
    <property type="protein sequence ID" value="ABS56264.1"/>
    <property type="molecule type" value="Genomic_DNA"/>
</dbReference>
<sequence length="270" mass="31453">METNPLVSIIIPVYNAEPYIDECIRSAQKQDYPNTEIIIIDDASTDESVQHIIQYSGITVLKNENNLGECKTCSIGYAHAKGTYLCRLTGDDAFVNSNHISIQVAEMEKKNLDWCYNNISLIGDTTTDAVETYTSWVPLPLKYSPRWFWIFDNLFLKFPNICYLILGLRGPMNTNAVMIRASSYHKYLTWYNQYGTYCDHIIYEGLFLHKLKGRAIHSMGAFWRVHPNQNTQSSRGKEVLKKLRLEMYSENKNFPFWMRIACRFLKRRVQ</sequence>
<dbReference type="SUPFAM" id="SSF53448">
    <property type="entry name" value="Nucleotide-diphospho-sugar transferases"/>
    <property type="match status" value="1"/>
</dbReference>
<keyword evidence="2" id="KW-0808">Transferase</keyword>
<dbReference type="CAZy" id="GT2">
    <property type="family name" value="Glycosyltransferase Family 2"/>
</dbReference>
<evidence type="ECO:0000313" key="2">
    <source>
        <dbReference type="EMBL" id="ABS56264.1"/>
    </source>
</evidence>
<name>A7I953_METB6</name>
<keyword evidence="3" id="KW-1185">Reference proteome</keyword>
<organism evidence="2 3">
    <name type="scientific">Methanoregula boonei (strain DSM 21154 / JCM 14090 / 6A8)</name>
    <dbReference type="NCBI Taxonomy" id="456442"/>
    <lineage>
        <taxon>Archaea</taxon>
        <taxon>Methanobacteriati</taxon>
        <taxon>Methanobacteriota</taxon>
        <taxon>Stenosarchaea group</taxon>
        <taxon>Methanomicrobia</taxon>
        <taxon>Methanomicrobiales</taxon>
        <taxon>Methanoregulaceae</taxon>
        <taxon>Methanoregula</taxon>
    </lineage>
</organism>
<dbReference type="Gene3D" id="3.90.550.10">
    <property type="entry name" value="Spore Coat Polysaccharide Biosynthesis Protein SpsA, Chain A"/>
    <property type="match status" value="1"/>
</dbReference>
<dbReference type="InterPro" id="IPR029044">
    <property type="entry name" value="Nucleotide-diphossugar_trans"/>
</dbReference>
<dbReference type="CDD" id="cd00761">
    <property type="entry name" value="Glyco_tranf_GTA_type"/>
    <property type="match status" value="1"/>
</dbReference>
<proteinExistence type="predicted"/>
<reference evidence="3" key="1">
    <citation type="journal article" date="2015" name="Microbiology">
        <title>Genome of Methanoregula boonei 6A8 reveals adaptations to oligotrophic peatland environments.</title>
        <authorList>
            <person name="Braeuer S."/>
            <person name="Cadillo-Quiroz H."/>
            <person name="Kyrpides N."/>
            <person name="Woyke T."/>
            <person name="Goodwin L."/>
            <person name="Detter C."/>
            <person name="Podell S."/>
            <person name="Yavitt J.B."/>
            <person name="Zinder S.H."/>
        </authorList>
    </citation>
    <scope>NUCLEOTIDE SEQUENCE [LARGE SCALE GENOMIC DNA]</scope>
    <source>
        <strain evidence="3">DSM 21154 / JCM 14090 / 6A8</strain>
    </source>
</reference>
<dbReference type="STRING" id="456442.Mboo_1747"/>
<dbReference type="PANTHER" id="PTHR22916:SF3">
    <property type="entry name" value="UDP-GLCNAC:BETAGAL BETA-1,3-N-ACETYLGLUCOSAMINYLTRANSFERASE-LIKE PROTEIN 1"/>
    <property type="match status" value="1"/>
</dbReference>
<dbReference type="RefSeq" id="WP_012107312.1">
    <property type="nucleotide sequence ID" value="NC_009712.1"/>
</dbReference>
<dbReference type="Proteomes" id="UP000002408">
    <property type="component" value="Chromosome"/>
</dbReference>
<dbReference type="InterPro" id="IPR001173">
    <property type="entry name" value="Glyco_trans_2-like"/>
</dbReference>
<feature type="domain" description="Glycosyltransferase 2-like" evidence="1">
    <location>
        <begin position="8"/>
        <end position="144"/>
    </location>
</feature>
<dbReference type="HOGENOM" id="CLU_1029001_0_0_2"/>